<feature type="signal peptide" evidence="1">
    <location>
        <begin position="1"/>
        <end position="21"/>
    </location>
</feature>
<feature type="domain" description="DUF4124" evidence="2">
    <location>
        <begin position="11"/>
        <end position="51"/>
    </location>
</feature>
<evidence type="ECO:0000259" key="2">
    <source>
        <dbReference type="Pfam" id="PF13511"/>
    </source>
</evidence>
<dbReference type="Proteomes" id="UP000288279">
    <property type="component" value="Unassembled WGS sequence"/>
</dbReference>
<dbReference type="OrthoDB" id="7062774at2"/>
<evidence type="ECO:0000313" key="4">
    <source>
        <dbReference type="Proteomes" id="UP000288279"/>
    </source>
</evidence>
<reference evidence="3 4" key="1">
    <citation type="journal article" date="2011" name="Front. Microbiol.">
        <title>Genomic signatures of strain selection and enhancement in Bacillus atrophaeus var. globigii, a historical biowarfare simulant.</title>
        <authorList>
            <person name="Gibbons H.S."/>
            <person name="Broomall S.M."/>
            <person name="McNew L.A."/>
            <person name="Daligault H."/>
            <person name="Chapman C."/>
            <person name="Bruce D."/>
            <person name="Karavis M."/>
            <person name="Krepps M."/>
            <person name="McGregor P.A."/>
            <person name="Hong C."/>
            <person name="Park K.H."/>
            <person name="Akmal A."/>
            <person name="Feldman A."/>
            <person name="Lin J.S."/>
            <person name="Chang W.E."/>
            <person name="Higgs B.W."/>
            <person name="Demirev P."/>
            <person name="Lindquist J."/>
            <person name="Liem A."/>
            <person name="Fochler E."/>
            <person name="Read T.D."/>
            <person name="Tapia R."/>
            <person name="Johnson S."/>
            <person name="Bishop-Lilly K.A."/>
            <person name="Detter C."/>
            <person name="Han C."/>
            <person name="Sozhamannan S."/>
            <person name="Rosenzweig C.N."/>
            <person name="Skowronski E.W."/>
        </authorList>
    </citation>
    <scope>NUCLEOTIDE SEQUENCE [LARGE SCALE GENOMIC DNA]</scope>
    <source>
        <strain evidence="3 4">PIT1</strain>
    </source>
</reference>
<keyword evidence="1" id="KW-0732">Signal</keyword>
<accession>A0A432ZFI7</accession>
<keyword evidence="4" id="KW-1185">Reference proteome</keyword>
<feature type="chain" id="PRO_5019008448" description="DUF4124 domain-containing protein" evidence="1">
    <location>
        <begin position="22"/>
        <end position="188"/>
    </location>
</feature>
<dbReference type="Pfam" id="PF13511">
    <property type="entry name" value="DUF4124"/>
    <property type="match status" value="1"/>
</dbReference>
<dbReference type="AlphaFoldDB" id="A0A432ZFI7"/>
<protein>
    <recommendedName>
        <fullName evidence="2">DUF4124 domain-containing protein</fullName>
    </recommendedName>
</protein>
<dbReference type="EMBL" id="PIQG01000003">
    <property type="protein sequence ID" value="RUO76703.1"/>
    <property type="molecule type" value="Genomic_DNA"/>
</dbReference>
<name>A0A432ZFI7_9GAMM</name>
<dbReference type="InterPro" id="IPR025392">
    <property type="entry name" value="DUF4124"/>
</dbReference>
<dbReference type="RefSeq" id="WP_126827590.1">
    <property type="nucleotide sequence ID" value="NZ_PIQG01000003.1"/>
</dbReference>
<evidence type="ECO:0000256" key="1">
    <source>
        <dbReference type="SAM" id="SignalP"/>
    </source>
</evidence>
<proteinExistence type="predicted"/>
<sequence length="188" mass="20069">MRGLVGLVATLLLAFSAGASAQIYKHCDKDGNCRYSDQPTQDAEKVEVETVVSEFTTARKTTPEQADAAASQVITSDGLDAVEANAYILSPSQKETIRANDGRFDVSWGADIIGLASQPIYQLWVDGKMAYSGPLTQVTLNNVDRGERRLQVRVTAADGTELARSDVTVVYVMRASVINPAGAAQNGS</sequence>
<gene>
    <name evidence="3" type="ORF">CWI83_07185</name>
</gene>
<evidence type="ECO:0000313" key="3">
    <source>
        <dbReference type="EMBL" id="RUO76703.1"/>
    </source>
</evidence>
<comment type="caution">
    <text evidence="3">The sequence shown here is derived from an EMBL/GenBank/DDBJ whole genome shotgun (WGS) entry which is preliminary data.</text>
</comment>
<organism evidence="3 4">
    <name type="scientific">Pseudidiomarina taiwanensis</name>
    <dbReference type="NCBI Taxonomy" id="337250"/>
    <lineage>
        <taxon>Bacteria</taxon>
        <taxon>Pseudomonadati</taxon>
        <taxon>Pseudomonadota</taxon>
        <taxon>Gammaproteobacteria</taxon>
        <taxon>Alteromonadales</taxon>
        <taxon>Idiomarinaceae</taxon>
        <taxon>Pseudidiomarina</taxon>
    </lineage>
</organism>